<keyword evidence="4 5" id="KW-0413">Isomerase</keyword>
<dbReference type="GO" id="GO:0005524">
    <property type="term" value="F:ATP binding"/>
    <property type="evidence" value="ECO:0007669"/>
    <property type="project" value="InterPro"/>
</dbReference>
<accession>Q4N468</accession>
<keyword evidence="9" id="KW-1185">Reference proteome</keyword>
<dbReference type="SUPFAM" id="SSF101904">
    <property type="entry name" value="GyrA/ParC C-terminal domain-like"/>
    <property type="match status" value="1"/>
</dbReference>
<dbReference type="Gene3D" id="2.120.10.90">
    <property type="entry name" value="DNA gyrase/topoisomerase IV, subunit A, C-terminal"/>
    <property type="match status" value="1"/>
</dbReference>
<feature type="compositionally biased region" description="Polar residues" evidence="6">
    <location>
        <begin position="684"/>
        <end position="709"/>
    </location>
</feature>
<feature type="active site" description="O-(5'-phospho-DNA)-tyrosine intermediate" evidence="5">
    <location>
        <position position="212"/>
    </location>
</feature>
<dbReference type="FunCoup" id="Q4N468">
    <property type="interactions" value="11"/>
</dbReference>
<evidence type="ECO:0000313" key="8">
    <source>
        <dbReference type="EMBL" id="EAN33055.1"/>
    </source>
</evidence>
<dbReference type="KEGG" id="tpv:TP02_0771"/>
<dbReference type="eggNOG" id="KOG0355">
    <property type="taxonomic scope" value="Eukaryota"/>
</dbReference>
<dbReference type="Proteomes" id="UP000001949">
    <property type="component" value="Unassembled WGS sequence"/>
</dbReference>
<dbReference type="SUPFAM" id="SSF56719">
    <property type="entry name" value="Type II DNA topoisomerase"/>
    <property type="match status" value="1"/>
</dbReference>
<dbReference type="OMA" id="WAMHMLK"/>
<dbReference type="PANTHER" id="PTHR43493:SF5">
    <property type="entry name" value="DNA GYRASE SUBUNIT A, CHLOROPLASTIC_MITOCHONDRIAL"/>
    <property type="match status" value="1"/>
</dbReference>
<dbReference type="AlphaFoldDB" id="Q4N468"/>
<organism evidence="8 9">
    <name type="scientific">Theileria parva</name>
    <name type="common">East coast fever infection agent</name>
    <dbReference type="NCBI Taxonomy" id="5875"/>
    <lineage>
        <taxon>Eukaryota</taxon>
        <taxon>Sar</taxon>
        <taxon>Alveolata</taxon>
        <taxon>Apicomplexa</taxon>
        <taxon>Aconoidasida</taxon>
        <taxon>Piroplasmida</taxon>
        <taxon>Theileriidae</taxon>
        <taxon>Theileria</taxon>
    </lineage>
</organism>
<evidence type="ECO:0000259" key="7">
    <source>
        <dbReference type="PROSITE" id="PS52040"/>
    </source>
</evidence>
<dbReference type="InterPro" id="IPR035516">
    <property type="entry name" value="Gyrase/topoIV_suA_C"/>
</dbReference>
<dbReference type="InterPro" id="IPR013757">
    <property type="entry name" value="Topo_IIA_A_a_sf"/>
</dbReference>
<feature type="domain" description="Topo IIA-type catalytic" evidence="7">
    <location>
        <begin position="125"/>
        <end position="630"/>
    </location>
</feature>
<comment type="caution">
    <text evidence="8">The sequence shown here is derived from an EMBL/GenBank/DDBJ whole genome shotgun (WGS) entry which is preliminary data.</text>
</comment>
<keyword evidence="3 5" id="KW-0238">DNA-binding</keyword>
<name>Q4N468_THEPA</name>
<reference evidence="8 9" key="1">
    <citation type="journal article" date="2005" name="Science">
        <title>Genome sequence of Theileria parva, a bovine pathogen that transforms lymphocytes.</title>
        <authorList>
            <person name="Gardner M.J."/>
            <person name="Bishop R."/>
            <person name="Shah T."/>
            <person name="de Villiers E.P."/>
            <person name="Carlton J.M."/>
            <person name="Hall N."/>
            <person name="Ren Q."/>
            <person name="Paulsen I.T."/>
            <person name="Pain A."/>
            <person name="Berriman M."/>
            <person name="Wilson R.J.M."/>
            <person name="Sato S."/>
            <person name="Ralph S.A."/>
            <person name="Mann D.J."/>
            <person name="Xiong Z."/>
            <person name="Shallom S.J."/>
            <person name="Weidman J."/>
            <person name="Jiang L."/>
            <person name="Lynn J."/>
            <person name="Weaver B."/>
            <person name="Shoaibi A."/>
            <person name="Domingo A.R."/>
            <person name="Wasawo D."/>
            <person name="Crabtree J."/>
            <person name="Wortman J.R."/>
            <person name="Haas B."/>
            <person name="Angiuoli S.V."/>
            <person name="Creasy T.H."/>
            <person name="Lu C."/>
            <person name="Suh B."/>
            <person name="Silva J.C."/>
            <person name="Utterback T.R."/>
            <person name="Feldblyum T.V."/>
            <person name="Pertea M."/>
            <person name="Allen J."/>
            <person name="Nierman W.C."/>
            <person name="Taracha E.L.N."/>
            <person name="Salzberg S.L."/>
            <person name="White O.R."/>
            <person name="Fitzhugh H.A."/>
            <person name="Morzaria S."/>
            <person name="Venter J.C."/>
            <person name="Fraser C.M."/>
            <person name="Nene V."/>
        </authorList>
    </citation>
    <scope>NUCLEOTIDE SEQUENCE [LARGE SCALE GENOMIC DNA]</scope>
    <source>
        <strain evidence="8 9">Muguga</strain>
    </source>
</reference>
<dbReference type="InParanoid" id="Q4N468"/>
<comment type="similarity">
    <text evidence="1">Belongs to the type II topoisomerase GyrA/ParC subunit family.</text>
</comment>
<dbReference type="SMART" id="SM00434">
    <property type="entry name" value="TOP4c"/>
    <property type="match status" value="1"/>
</dbReference>
<dbReference type="Gene3D" id="3.30.1360.40">
    <property type="match status" value="1"/>
</dbReference>
<evidence type="ECO:0000313" key="9">
    <source>
        <dbReference type="Proteomes" id="UP000001949"/>
    </source>
</evidence>
<dbReference type="Gene3D" id="1.10.268.10">
    <property type="entry name" value="Topoisomerase, domain 3"/>
    <property type="match status" value="1"/>
</dbReference>
<evidence type="ECO:0000256" key="1">
    <source>
        <dbReference type="ARBA" id="ARBA00008263"/>
    </source>
</evidence>
<dbReference type="InterPro" id="IPR013760">
    <property type="entry name" value="Topo_IIA-like_dom_sf"/>
</dbReference>
<dbReference type="VEuPathDB" id="PiroplasmaDB:TpMuguga_02g00771"/>
<feature type="region of interest" description="Disordered" evidence="6">
    <location>
        <begin position="684"/>
        <end position="715"/>
    </location>
</feature>
<dbReference type="GO" id="GO:0009330">
    <property type="term" value="C:DNA topoisomerase type II (double strand cut, ATP-hydrolyzing) complex"/>
    <property type="evidence" value="ECO:0007669"/>
    <property type="project" value="TreeGrafter"/>
</dbReference>
<dbReference type="PANTHER" id="PTHR43493">
    <property type="entry name" value="DNA GYRASE/TOPOISOMERASE SUBUNIT A"/>
    <property type="match status" value="1"/>
</dbReference>
<comment type="catalytic activity">
    <reaction evidence="5">
        <text>ATP-dependent breakage, passage and rejoining of double-stranded DNA.</text>
        <dbReference type="EC" id="5.6.2.2"/>
    </reaction>
</comment>
<evidence type="ECO:0000256" key="2">
    <source>
        <dbReference type="ARBA" id="ARBA00023029"/>
    </source>
</evidence>
<dbReference type="InterPro" id="IPR002205">
    <property type="entry name" value="Topo_IIA_dom_A"/>
</dbReference>
<dbReference type="GO" id="GO:0003918">
    <property type="term" value="F:DNA topoisomerase type II (double strand cut, ATP-hydrolyzing) activity"/>
    <property type="evidence" value="ECO:0007669"/>
    <property type="project" value="UniProtKB-EC"/>
</dbReference>
<dbReference type="STRING" id="5875.Q4N468"/>
<dbReference type="InterPro" id="IPR013758">
    <property type="entry name" value="Topo_IIA_A/C_ab"/>
</dbReference>
<dbReference type="Gene3D" id="3.90.199.10">
    <property type="entry name" value="Topoisomerase II, domain 5"/>
    <property type="match status" value="1"/>
</dbReference>
<dbReference type="EMBL" id="AAGK01000002">
    <property type="protein sequence ID" value="EAN33055.1"/>
    <property type="molecule type" value="Genomic_DNA"/>
</dbReference>
<keyword evidence="2 5" id="KW-0799">Topoisomerase</keyword>
<sequence length="1014" mass="115979">MTHLLPCFITLLYYTLNNSVDSFIVSKFYKFHDFNKILSNSGNYGDHLEPFGNTVHSVTSLKLTENDVNPLNLVADDGDLSNSSTGVEVLDGDSEKESLEYLKLNDYMCSSFLKYALSIILGRALPDSRDGLKVVHRRIIWAMHMLKLDPNGQYRKCAKVVGDVLGNYHPHSDKSVYDALCRLSQDFIMKVPLIDGHGNFGSNNDPPAAMRYTECRLTNFSKMIMLNDINFNTIDYIPNFDNTNIEPMVLPCRLPNILINGSSGIAVGLATNIPPHNPTEVINATIQFIKSHLNTTTETTAETRSDTTVDGLKDDKNVEIVNEVMGPDFPTGGVIRTTREAMRKIYESGKGTVLIQSKFVFEEKFRDVINVYNNFKDIKFKHNSRISIVINQIPYNTRINDIIENINRNIKNNNIIGVNDVKDESDRNGTRIVVELKRNISSVIEIQEIMAKLQRLTEYNYKCNFITLDQDKPIRFNLYTILKIWLDFRLKVLKRKYKHLLLKLKKNLDIINAYIIIYLNINTIINSFQNHQKGVYKVLKEEFKLNDDQMKSVMRLTLRQLNQLNIDNLKEKSGEYTKQIEFYENVLNNDTNLYNEIISDLTELKDHFKNIKRNTLIIYTDEGSNFETTVEGVEGPEGTSEDKVDPSVVESDDNIIIYNSLGRISKIKLDQKFYKSNKNKSIRISNPIHSHSTTPDTSIESSTPDSNKNNRAKKGETKIDEAAALEVGYCSNNNSNKIIIILKNGRIMHVNSSKLKLCKKGYDMFKYLGIKNDEMIEYITSIGKHLGDIIMVGYGNGIMTICNTNRLNLKLSKTKLNLKLNLKNKEIKFFFNYNLNHISQNPFLFICTKRGYCIKISLRSIMEKFDKKKNVKLIRLHKGDEVVSSCLANDQQHILILTSKGKHQRHNLYVGKYKLININDIKLQKIKGKGYNILRNSQKSIKKSGGDNSSNLDEAVSCTNVDKIKEKKNILLISKGGILCKKSLYLKPGLRHHKTKKLWNNIPSNDQLTYSKLL</sequence>
<gene>
    <name evidence="8" type="ordered locus">TP02_0771</name>
</gene>
<evidence type="ECO:0000256" key="5">
    <source>
        <dbReference type="PROSITE-ProRule" id="PRU01384"/>
    </source>
</evidence>
<dbReference type="Pfam" id="PF00521">
    <property type="entry name" value="DNA_topoisoIV"/>
    <property type="match status" value="1"/>
</dbReference>
<evidence type="ECO:0000256" key="3">
    <source>
        <dbReference type="ARBA" id="ARBA00023125"/>
    </source>
</evidence>
<protein>
    <submittedName>
        <fullName evidence="8">DNA gyrase subunit A, putative</fullName>
    </submittedName>
</protein>
<evidence type="ECO:0000256" key="4">
    <source>
        <dbReference type="ARBA" id="ARBA00023235"/>
    </source>
</evidence>
<dbReference type="InterPro" id="IPR050220">
    <property type="entry name" value="Type_II_DNA_Topoisomerases"/>
</dbReference>
<dbReference type="GO" id="GO:0003677">
    <property type="term" value="F:DNA binding"/>
    <property type="evidence" value="ECO:0007669"/>
    <property type="project" value="UniProtKB-UniRule"/>
</dbReference>
<dbReference type="GO" id="GO:0006265">
    <property type="term" value="P:DNA topological change"/>
    <property type="evidence" value="ECO:0007669"/>
    <property type="project" value="UniProtKB-UniRule"/>
</dbReference>
<dbReference type="PROSITE" id="PS52040">
    <property type="entry name" value="TOPO_IIA"/>
    <property type="match status" value="1"/>
</dbReference>
<proteinExistence type="inferred from homology"/>
<evidence type="ECO:0000256" key="6">
    <source>
        <dbReference type="SAM" id="MobiDB-lite"/>
    </source>
</evidence>